<dbReference type="Gene3D" id="3.40.50.720">
    <property type="entry name" value="NAD(P)-binding Rossmann-like Domain"/>
    <property type="match status" value="1"/>
</dbReference>
<accession>A0A1G9U8M8</accession>
<dbReference type="EMBL" id="FNHL01000002">
    <property type="protein sequence ID" value="SDM56228.1"/>
    <property type="molecule type" value="Genomic_DNA"/>
</dbReference>
<evidence type="ECO:0000313" key="1">
    <source>
        <dbReference type="EMBL" id="SDM56228.1"/>
    </source>
</evidence>
<name>A0A1G9U8M8_9EURY</name>
<protein>
    <recommendedName>
        <fullName evidence="3">TrkA-N domain-containing protein</fullName>
    </recommendedName>
</protein>
<dbReference type="Pfam" id="PF23443">
    <property type="entry name" value="DUF7126"/>
    <property type="match status" value="1"/>
</dbReference>
<evidence type="ECO:0000313" key="2">
    <source>
        <dbReference type="Proteomes" id="UP000199451"/>
    </source>
</evidence>
<reference evidence="2" key="1">
    <citation type="submission" date="2016-10" db="EMBL/GenBank/DDBJ databases">
        <authorList>
            <person name="Varghese N."/>
            <person name="Submissions S."/>
        </authorList>
    </citation>
    <scope>NUCLEOTIDE SEQUENCE [LARGE SCALE GENOMIC DNA]</scope>
    <source>
        <strain evidence="2">CGMCC 1.10119</strain>
    </source>
</reference>
<proteinExistence type="predicted"/>
<evidence type="ECO:0008006" key="3">
    <source>
        <dbReference type="Google" id="ProtNLM"/>
    </source>
</evidence>
<dbReference type="AlphaFoldDB" id="A0A1G9U8M8"/>
<organism evidence="1 2">
    <name type="scientific">Halogranum gelatinilyticum</name>
    <dbReference type="NCBI Taxonomy" id="660521"/>
    <lineage>
        <taxon>Archaea</taxon>
        <taxon>Methanobacteriati</taxon>
        <taxon>Methanobacteriota</taxon>
        <taxon>Stenosarchaea group</taxon>
        <taxon>Halobacteria</taxon>
        <taxon>Halobacteriales</taxon>
        <taxon>Haloferacaceae</taxon>
    </lineage>
</organism>
<keyword evidence="2" id="KW-1185">Reference proteome</keyword>
<sequence length="106" mass="10941">MRALVAGDDADGLGSALEAEGVETTYIDTPVNAEGLEAAGLADVDLFVLTDLDDATAIPVAKDLHPDVKIVVYAHDTLPEFAKGQADLAVDPNLLGPETVAEELVA</sequence>
<gene>
    <name evidence="1" type="ORF">SAMN04487949_2089</name>
</gene>
<dbReference type="InterPro" id="IPR055550">
    <property type="entry name" value="DUF7126"/>
</dbReference>
<dbReference type="Proteomes" id="UP000199451">
    <property type="component" value="Unassembled WGS sequence"/>
</dbReference>
<dbReference type="STRING" id="660521.SAMN04487949_2089"/>